<dbReference type="EMBL" id="CP025189">
    <property type="protein sequence ID" value="AWV20953.1"/>
    <property type="molecule type" value="Genomic_DNA"/>
</dbReference>
<protein>
    <submittedName>
        <fullName evidence="2">Uncharacterized protein</fullName>
    </submittedName>
</protein>
<feature type="compositionally biased region" description="Basic residues" evidence="1">
    <location>
        <begin position="21"/>
        <end position="31"/>
    </location>
</feature>
<proteinExistence type="predicted"/>
<evidence type="ECO:0000313" key="2">
    <source>
        <dbReference type="EMBL" id="AWV20953.1"/>
    </source>
</evidence>
<accession>A0A4Y1MTP3</accession>
<name>A0A4Y1MTP3_9PROT</name>
<organism evidence="2">
    <name type="scientific">Roseomonas mucosa</name>
    <dbReference type="NCBI Taxonomy" id="207340"/>
    <lineage>
        <taxon>Bacteria</taxon>
        <taxon>Pseudomonadati</taxon>
        <taxon>Pseudomonadota</taxon>
        <taxon>Alphaproteobacteria</taxon>
        <taxon>Acetobacterales</taxon>
        <taxon>Roseomonadaceae</taxon>
        <taxon>Roseomonas</taxon>
    </lineage>
</organism>
<gene>
    <name evidence="2" type="ORF">RADP37_04635a</name>
</gene>
<sequence length="83" mass="9038">MALVVTVTLRPDPWEQVERRGSRKERHRVRSHGTGSPPESQALRRDPASASASESGPGPAGSWRIGGPGERQRLSPGTTRRQT</sequence>
<feature type="compositionally biased region" description="Low complexity" evidence="1">
    <location>
        <begin position="48"/>
        <end position="62"/>
    </location>
</feature>
<dbReference type="AlphaFoldDB" id="A0A4Y1MTP3"/>
<evidence type="ECO:0000256" key="1">
    <source>
        <dbReference type="SAM" id="MobiDB-lite"/>
    </source>
</evidence>
<feature type="region of interest" description="Disordered" evidence="1">
    <location>
        <begin position="15"/>
        <end position="83"/>
    </location>
</feature>
<reference evidence="2" key="1">
    <citation type="submission" date="2017-12" db="EMBL/GenBank/DDBJ databases">
        <authorList>
            <person name="Martens C."/>
            <person name="Dahlstrom E."/>
            <person name="Barbian K."/>
            <person name="Sykora L."/>
            <person name="Ricklefs S."/>
            <person name="Bruno D."/>
            <person name="Anzick I."/>
            <person name="Myles I."/>
            <person name="Datta S.K."/>
        </authorList>
    </citation>
    <scope>NUCLEOTIDE SEQUENCE</scope>
    <source>
        <strain evidence="2">AD2</strain>
    </source>
</reference>